<sequence>MAWPLLQLPPELLEAIATATDGDQLLFLRLTCREMCRIVDKVFINRYFTTRRHLVTKESFQTLIDISKNPRLRRKLKTIDLIVTNLASVTDTPTIRRPQKTADASLPHPMGPRPQSIWSSWCHEAEDITKDRMDVSMLSEALSNLHDARVYPELKVSTHTHLSPTPYGFHRLVQQLDSTKRMCSRNEYVLLGRCPNDNSETTWLLLAAIARSRFPVKSLDLSDRRSPLHPGVMSSLMRSSRLKSVWSRLETLSASPGCLHKSSARQIAAMCDFNRSAFSRLQELRLVFNSRCCKAEETFLHPHMLTPLVATELKTVHLTGAVLRSQDLCGFLAQHKDSLRNVVLRHVVLGPHDKFAAVFEWMNAELSLDSLVLHWLRQGHDHMDERSGRGAEYVYNSKEEVKSGLRELARSATFGDPPPCMAQCEQ</sequence>
<feature type="domain" description="F-box" evidence="1">
    <location>
        <begin position="2"/>
        <end position="51"/>
    </location>
</feature>
<keyword evidence="3" id="KW-1185">Reference proteome</keyword>
<dbReference type="PROSITE" id="PS50181">
    <property type="entry name" value="FBOX"/>
    <property type="match status" value="1"/>
</dbReference>
<accession>M3B2U6</accession>
<name>M3B2U6_SPHMS</name>
<evidence type="ECO:0000313" key="2">
    <source>
        <dbReference type="EMBL" id="EMF14107.1"/>
    </source>
</evidence>
<reference evidence="2 3" key="1">
    <citation type="journal article" date="2012" name="PLoS Pathog.">
        <title>Diverse lifestyles and strategies of plant pathogenesis encoded in the genomes of eighteen Dothideomycetes fungi.</title>
        <authorList>
            <person name="Ohm R.A."/>
            <person name="Feau N."/>
            <person name="Henrissat B."/>
            <person name="Schoch C.L."/>
            <person name="Horwitz B.A."/>
            <person name="Barry K.W."/>
            <person name="Condon B.J."/>
            <person name="Copeland A.C."/>
            <person name="Dhillon B."/>
            <person name="Glaser F."/>
            <person name="Hesse C.N."/>
            <person name="Kosti I."/>
            <person name="LaButti K."/>
            <person name="Lindquist E.A."/>
            <person name="Lucas S."/>
            <person name="Salamov A.A."/>
            <person name="Bradshaw R.E."/>
            <person name="Ciuffetti L."/>
            <person name="Hamelin R.C."/>
            <person name="Kema G.H.J."/>
            <person name="Lawrence C."/>
            <person name="Scott J.A."/>
            <person name="Spatafora J.W."/>
            <person name="Turgeon B.G."/>
            <person name="de Wit P.J.G.M."/>
            <person name="Zhong S."/>
            <person name="Goodwin S.B."/>
            <person name="Grigoriev I.V."/>
        </authorList>
    </citation>
    <scope>NUCLEOTIDE SEQUENCE [LARGE SCALE GENOMIC DNA]</scope>
    <source>
        <strain evidence="2 3">SO2202</strain>
    </source>
</reference>
<dbReference type="EMBL" id="KB456262">
    <property type="protein sequence ID" value="EMF14107.1"/>
    <property type="molecule type" value="Genomic_DNA"/>
</dbReference>
<organism evidence="2 3">
    <name type="scientific">Sphaerulina musiva (strain SO2202)</name>
    <name type="common">Poplar stem canker fungus</name>
    <name type="synonym">Septoria musiva</name>
    <dbReference type="NCBI Taxonomy" id="692275"/>
    <lineage>
        <taxon>Eukaryota</taxon>
        <taxon>Fungi</taxon>
        <taxon>Dikarya</taxon>
        <taxon>Ascomycota</taxon>
        <taxon>Pezizomycotina</taxon>
        <taxon>Dothideomycetes</taxon>
        <taxon>Dothideomycetidae</taxon>
        <taxon>Mycosphaerellales</taxon>
        <taxon>Mycosphaerellaceae</taxon>
        <taxon>Sphaerulina</taxon>
    </lineage>
</organism>
<protein>
    <recommendedName>
        <fullName evidence="1">F-box domain-containing protein</fullName>
    </recommendedName>
</protein>
<dbReference type="HOGENOM" id="CLU_644309_0_0_1"/>
<dbReference type="GeneID" id="27904730"/>
<dbReference type="OMA" id="CHEAEDI"/>
<dbReference type="OrthoDB" id="3632828at2759"/>
<proteinExistence type="predicted"/>
<evidence type="ECO:0000259" key="1">
    <source>
        <dbReference type="PROSITE" id="PS50181"/>
    </source>
</evidence>
<gene>
    <name evidence="2" type="ORF">SEPMUDRAFT_154932</name>
</gene>
<dbReference type="InterPro" id="IPR001810">
    <property type="entry name" value="F-box_dom"/>
</dbReference>
<dbReference type="RefSeq" id="XP_016762228.1">
    <property type="nucleotide sequence ID" value="XM_016907593.1"/>
</dbReference>
<evidence type="ECO:0000313" key="3">
    <source>
        <dbReference type="Proteomes" id="UP000016931"/>
    </source>
</evidence>
<dbReference type="Proteomes" id="UP000016931">
    <property type="component" value="Unassembled WGS sequence"/>
</dbReference>
<dbReference type="AlphaFoldDB" id="M3B2U6"/>